<sequence>MCVVSCECIQYHRLLYTNCLSKTIPPTVSKVGMYFISKIFIRSKIDNLKKKECKTAICCSIDNDSCIFAINNIDIQNVNTVCVCFSGYPIIVDIIHIIRNVAIGVILLILMLNWNYFFCETVTVKKIKYSNPLCCILFQLVKKCKNQKKRKTKKKKKQKKNTIPKLLVFLIRSHSYNNTTSTLNIFIYSFLHQFFHHNKTSFSLK</sequence>
<keyword evidence="1" id="KW-1133">Transmembrane helix</keyword>
<keyword evidence="3" id="KW-1185">Reference proteome</keyword>
<proteinExistence type="predicted"/>
<accession>A0A6G0T164</accession>
<name>A0A6G0T164_APHGL</name>
<keyword evidence="1" id="KW-0812">Transmembrane</keyword>
<organism evidence="2 3">
    <name type="scientific">Aphis glycines</name>
    <name type="common">Soybean aphid</name>
    <dbReference type="NCBI Taxonomy" id="307491"/>
    <lineage>
        <taxon>Eukaryota</taxon>
        <taxon>Metazoa</taxon>
        <taxon>Ecdysozoa</taxon>
        <taxon>Arthropoda</taxon>
        <taxon>Hexapoda</taxon>
        <taxon>Insecta</taxon>
        <taxon>Pterygota</taxon>
        <taxon>Neoptera</taxon>
        <taxon>Paraneoptera</taxon>
        <taxon>Hemiptera</taxon>
        <taxon>Sternorrhyncha</taxon>
        <taxon>Aphidomorpha</taxon>
        <taxon>Aphidoidea</taxon>
        <taxon>Aphididae</taxon>
        <taxon>Aphidini</taxon>
        <taxon>Aphis</taxon>
        <taxon>Aphis</taxon>
    </lineage>
</organism>
<feature type="transmembrane region" description="Helical" evidence="1">
    <location>
        <begin position="97"/>
        <end position="118"/>
    </location>
</feature>
<reference evidence="2 3" key="1">
    <citation type="submission" date="2019-08" db="EMBL/GenBank/DDBJ databases">
        <title>The genome of the soybean aphid Biotype 1, its phylome, world population structure and adaptation to the North American continent.</title>
        <authorList>
            <person name="Giordano R."/>
            <person name="Donthu R.K."/>
            <person name="Hernandez A.G."/>
            <person name="Wright C.L."/>
            <person name="Zimin A.V."/>
        </authorList>
    </citation>
    <scope>NUCLEOTIDE SEQUENCE [LARGE SCALE GENOMIC DNA]</scope>
    <source>
        <tissue evidence="2">Whole aphids</tissue>
    </source>
</reference>
<comment type="caution">
    <text evidence="2">The sequence shown here is derived from an EMBL/GenBank/DDBJ whole genome shotgun (WGS) entry which is preliminary data.</text>
</comment>
<dbReference type="Proteomes" id="UP000475862">
    <property type="component" value="Unassembled WGS sequence"/>
</dbReference>
<protein>
    <submittedName>
        <fullName evidence="2">Uncharacterized protein</fullName>
    </submittedName>
</protein>
<dbReference type="EMBL" id="VYZN01000074">
    <property type="protein sequence ID" value="KAE9523944.1"/>
    <property type="molecule type" value="Genomic_DNA"/>
</dbReference>
<keyword evidence="1" id="KW-0472">Membrane</keyword>
<dbReference type="AlphaFoldDB" id="A0A6G0T164"/>
<evidence type="ECO:0000256" key="1">
    <source>
        <dbReference type="SAM" id="Phobius"/>
    </source>
</evidence>
<evidence type="ECO:0000313" key="2">
    <source>
        <dbReference type="EMBL" id="KAE9523944.1"/>
    </source>
</evidence>
<evidence type="ECO:0000313" key="3">
    <source>
        <dbReference type="Proteomes" id="UP000475862"/>
    </source>
</evidence>
<gene>
    <name evidence="2" type="ORF">AGLY_015591</name>
</gene>